<dbReference type="EMBL" id="VSSQ01095840">
    <property type="protein sequence ID" value="MPN39805.1"/>
    <property type="molecule type" value="Genomic_DNA"/>
</dbReference>
<evidence type="ECO:0000313" key="1">
    <source>
        <dbReference type="EMBL" id="MPN39805.1"/>
    </source>
</evidence>
<dbReference type="AlphaFoldDB" id="A0A645HLA5"/>
<gene>
    <name evidence="1" type="ORF">SDC9_187337</name>
</gene>
<reference evidence="1" key="1">
    <citation type="submission" date="2019-08" db="EMBL/GenBank/DDBJ databases">
        <authorList>
            <person name="Kucharzyk K."/>
            <person name="Murdoch R.W."/>
            <person name="Higgins S."/>
            <person name="Loffler F."/>
        </authorList>
    </citation>
    <scope>NUCLEOTIDE SEQUENCE</scope>
</reference>
<comment type="caution">
    <text evidence="1">The sequence shown here is derived from an EMBL/GenBank/DDBJ whole genome shotgun (WGS) entry which is preliminary data.</text>
</comment>
<sequence length="111" mass="11682">MSKAEYWQRGETLDFVNSTGKVIEANTIIVLGQRMGVAGTEIPAGEKGTVHVEGIYSFPKAKSTAITAGALVYWDKINNCLTTTSTSNILAGYAAEAAGENDATVLVKING</sequence>
<dbReference type="InterPro" id="IPR011231">
    <property type="entry name" value="Phage_VT1-Sakai_H0018"/>
</dbReference>
<dbReference type="PIRSF" id="PIRSF030771">
    <property type="entry name" value="UCP030771"/>
    <property type="match status" value="1"/>
</dbReference>
<name>A0A645HLA5_9ZZZZ</name>
<protein>
    <recommendedName>
        <fullName evidence="2">DUF2190 family protein</fullName>
    </recommendedName>
</protein>
<evidence type="ECO:0008006" key="2">
    <source>
        <dbReference type="Google" id="ProtNLM"/>
    </source>
</evidence>
<proteinExistence type="predicted"/>
<organism evidence="1">
    <name type="scientific">bioreactor metagenome</name>
    <dbReference type="NCBI Taxonomy" id="1076179"/>
    <lineage>
        <taxon>unclassified sequences</taxon>
        <taxon>metagenomes</taxon>
        <taxon>ecological metagenomes</taxon>
    </lineage>
</organism>
<dbReference type="Pfam" id="PF09956">
    <property type="entry name" value="Phage_cement_2"/>
    <property type="match status" value="1"/>
</dbReference>
<accession>A0A645HLA5</accession>